<evidence type="ECO:0000256" key="5">
    <source>
        <dbReference type="ARBA" id="ARBA00023242"/>
    </source>
</evidence>
<accession>A0AAV5DA80</accession>
<dbReference type="InterPro" id="IPR036576">
    <property type="entry name" value="WRKY_dom_sf"/>
</dbReference>
<evidence type="ECO:0000256" key="3">
    <source>
        <dbReference type="ARBA" id="ARBA00023125"/>
    </source>
</evidence>
<dbReference type="SUPFAM" id="SSF118290">
    <property type="entry name" value="WRKY DNA-binding domain"/>
    <property type="match status" value="1"/>
</dbReference>
<dbReference type="GO" id="GO:0005634">
    <property type="term" value="C:nucleus"/>
    <property type="evidence" value="ECO:0007669"/>
    <property type="project" value="UniProtKB-SubCell"/>
</dbReference>
<organism evidence="8 9">
    <name type="scientific">Eleusine coracana subsp. coracana</name>
    <dbReference type="NCBI Taxonomy" id="191504"/>
    <lineage>
        <taxon>Eukaryota</taxon>
        <taxon>Viridiplantae</taxon>
        <taxon>Streptophyta</taxon>
        <taxon>Embryophyta</taxon>
        <taxon>Tracheophyta</taxon>
        <taxon>Spermatophyta</taxon>
        <taxon>Magnoliopsida</taxon>
        <taxon>Liliopsida</taxon>
        <taxon>Poales</taxon>
        <taxon>Poaceae</taxon>
        <taxon>PACMAD clade</taxon>
        <taxon>Chloridoideae</taxon>
        <taxon>Cynodonteae</taxon>
        <taxon>Eleusininae</taxon>
        <taxon>Eleusine</taxon>
    </lineage>
</organism>
<dbReference type="InterPro" id="IPR003657">
    <property type="entry name" value="WRKY_dom"/>
</dbReference>
<feature type="compositionally biased region" description="Basic residues" evidence="6">
    <location>
        <begin position="85"/>
        <end position="97"/>
    </location>
</feature>
<dbReference type="Proteomes" id="UP001054889">
    <property type="component" value="Unassembled WGS sequence"/>
</dbReference>
<dbReference type="PANTHER" id="PTHR31282">
    <property type="entry name" value="WRKY TRANSCRIPTION FACTOR 21-RELATED"/>
    <property type="match status" value="1"/>
</dbReference>
<evidence type="ECO:0000256" key="1">
    <source>
        <dbReference type="ARBA" id="ARBA00004123"/>
    </source>
</evidence>
<dbReference type="Pfam" id="PF03106">
    <property type="entry name" value="WRKY"/>
    <property type="match status" value="1"/>
</dbReference>
<keyword evidence="2" id="KW-0805">Transcription regulation</keyword>
<dbReference type="Gene3D" id="2.20.25.80">
    <property type="entry name" value="WRKY domain"/>
    <property type="match status" value="1"/>
</dbReference>
<evidence type="ECO:0000256" key="4">
    <source>
        <dbReference type="ARBA" id="ARBA00023163"/>
    </source>
</evidence>
<comment type="caution">
    <text evidence="8">The sequence shown here is derived from an EMBL/GenBank/DDBJ whole genome shotgun (WGS) entry which is preliminary data.</text>
</comment>
<feature type="domain" description="WRKY" evidence="7">
    <location>
        <begin position="103"/>
        <end position="171"/>
    </location>
</feature>
<comment type="subcellular location">
    <subcellularLocation>
        <location evidence="1">Nucleus</location>
    </subcellularLocation>
</comment>
<dbReference type="EMBL" id="BQKI01000015">
    <property type="protein sequence ID" value="GJN07949.1"/>
    <property type="molecule type" value="Genomic_DNA"/>
</dbReference>
<dbReference type="InterPro" id="IPR044810">
    <property type="entry name" value="WRKY_plant"/>
</dbReference>
<evidence type="ECO:0000313" key="8">
    <source>
        <dbReference type="EMBL" id="GJN07949.1"/>
    </source>
</evidence>
<dbReference type="AlphaFoldDB" id="A0AAV5DA80"/>
<evidence type="ECO:0000256" key="2">
    <source>
        <dbReference type="ARBA" id="ARBA00023015"/>
    </source>
</evidence>
<keyword evidence="3" id="KW-0238">DNA-binding</keyword>
<keyword evidence="5" id="KW-0539">Nucleus</keyword>
<dbReference type="GO" id="GO:0043565">
    <property type="term" value="F:sequence-specific DNA binding"/>
    <property type="evidence" value="ECO:0007669"/>
    <property type="project" value="InterPro"/>
</dbReference>
<dbReference type="PROSITE" id="PS50811">
    <property type="entry name" value="WRKY"/>
    <property type="match status" value="1"/>
</dbReference>
<protein>
    <recommendedName>
        <fullName evidence="7">WRKY domain-containing protein</fullName>
    </recommendedName>
</protein>
<sequence>MASCLGRERAAAVVNELIEAREGVESLKRFLMQLGDRRAPWTEQVAEGVLNRLSNVMSALDGAGAGGQSSDGARPQPSASSSGRRNTRKRNFSRRSQHAHEQRITATLDDGHVWRKYGQKDIQNSSNPRSYFRCTHRSDQGCPAKRQVQRCDADPSKHVVTYYGEHTCRDPSQIVPIVIHAAGYAPPDGGASNLISFALSRANAGSTGGASSQTVADMDGSATQLSTSSWCTSDDVSAGSFMQMDELGAVVGSAAGVMSARTEAGSAAPGNDDMIMPGLGGVGTGAGSFPSSPNSLGFEESQRAFQHMISASSARKAWAVLLPDTPRQHIFRCLQGRHRAQFSTPRGRPAAKVDLVLANVPPARQEQSTSSATILPCRPGTKVSSSGGSSFLELVGYPLLGKLDQLYHISDIGIRHFGARRDDELHRE</sequence>
<keyword evidence="4" id="KW-0804">Transcription</keyword>
<dbReference type="GO" id="GO:0003700">
    <property type="term" value="F:DNA-binding transcription factor activity"/>
    <property type="evidence" value="ECO:0007669"/>
    <property type="project" value="InterPro"/>
</dbReference>
<feature type="compositionally biased region" description="Basic and acidic residues" evidence="6">
    <location>
        <begin position="98"/>
        <end position="107"/>
    </location>
</feature>
<keyword evidence="9" id="KW-1185">Reference proteome</keyword>
<name>A0AAV5DA80_ELECO</name>
<proteinExistence type="predicted"/>
<reference evidence="8" key="1">
    <citation type="journal article" date="2018" name="DNA Res.">
        <title>Multiple hybrid de novo genome assembly of finger millet, an orphan allotetraploid crop.</title>
        <authorList>
            <person name="Hatakeyama M."/>
            <person name="Aluri S."/>
            <person name="Balachadran M.T."/>
            <person name="Sivarajan S.R."/>
            <person name="Patrignani A."/>
            <person name="Gruter S."/>
            <person name="Poveda L."/>
            <person name="Shimizu-Inatsugi R."/>
            <person name="Baeten J."/>
            <person name="Francoijs K.J."/>
            <person name="Nataraja K.N."/>
            <person name="Reddy Y.A.N."/>
            <person name="Phadnis S."/>
            <person name="Ravikumar R.L."/>
            <person name="Schlapbach R."/>
            <person name="Sreeman S.M."/>
            <person name="Shimizu K.K."/>
        </authorList>
    </citation>
    <scope>NUCLEOTIDE SEQUENCE</scope>
</reference>
<dbReference type="SMART" id="SM00774">
    <property type="entry name" value="WRKY"/>
    <property type="match status" value="1"/>
</dbReference>
<evidence type="ECO:0000256" key="6">
    <source>
        <dbReference type="SAM" id="MobiDB-lite"/>
    </source>
</evidence>
<gene>
    <name evidence="8" type="primary">ga25826</name>
    <name evidence="8" type="ORF">PR202_ga25826</name>
</gene>
<reference evidence="8" key="2">
    <citation type="submission" date="2021-12" db="EMBL/GenBank/DDBJ databases">
        <title>Resequencing data analysis of finger millet.</title>
        <authorList>
            <person name="Hatakeyama M."/>
            <person name="Aluri S."/>
            <person name="Balachadran M.T."/>
            <person name="Sivarajan S.R."/>
            <person name="Poveda L."/>
            <person name="Shimizu-Inatsugi R."/>
            <person name="Schlapbach R."/>
            <person name="Sreeman S.M."/>
            <person name="Shimizu K.K."/>
        </authorList>
    </citation>
    <scope>NUCLEOTIDE SEQUENCE</scope>
</reference>
<feature type="region of interest" description="Disordered" evidence="6">
    <location>
        <begin position="61"/>
        <end position="107"/>
    </location>
</feature>
<evidence type="ECO:0000313" key="9">
    <source>
        <dbReference type="Proteomes" id="UP001054889"/>
    </source>
</evidence>
<evidence type="ECO:0000259" key="7">
    <source>
        <dbReference type="PROSITE" id="PS50811"/>
    </source>
</evidence>